<dbReference type="EMBL" id="CP089983">
    <property type="protein sequence ID" value="WXB00569.1"/>
    <property type="molecule type" value="Genomic_DNA"/>
</dbReference>
<feature type="transmembrane region" description="Helical" evidence="1">
    <location>
        <begin position="239"/>
        <end position="261"/>
    </location>
</feature>
<evidence type="ECO:0000313" key="2">
    <source>
        <dbReference type="EMBL" id="WXB00569.1"/>
    </source>
</evidence>
<keyword evidence="1" id="KW-0812">Transmembrane</keyword>
<name>A0ABZ2KTD5_9BACT</name>
<protein>
    <submittedName>
        <fullName evidence="2">Uncharacterized protein</fullName>
    </submittedName>
</protein>
<feature type="transmembrane region" description="Helical" evidence="1">
    <location>
        <begin position="78"/>
        <end position="96"/>
    </location>
</feature>
<keyword evidence="3" id="KW-1185">Reference proteome</keyword>
<evidence type="ECO:0000313" key="3">
    <source>
        <dbReference type="Proteomes" id="UP001374803"/>
    </source>
</evidence>
<keyword evidence="1" id="KW-0472">Membrane</keyword>
<dbReference type="RefSeq" id="WP_394830171.1">
    <property type="nucleotide sequence ID" value="NZ_CP089929.1"/>
</dbReference>
<proteinExistence type="predicted"/>
<feature type="transmembrane region" description="Helical" evidence="1">
    <location>
        <begin position="126"/>
        <end position="145"/>
    </location>
</feature>
<reference evidence="2" key="1">
    <citation type="submission" date="2021-12" db="EMBL/GenBank/DDBJ databases">
        <title>Discovery of the Pendulisporaceae a myxobacterial family with distinct sporulation behavior and unique specialized metabolism.</title>
        <authorList>
            <person name="Garcia R."/>
            <person name="Popoff A."/>
            <person name="Bader C.D."/>
            <person name="Loehr J."/>
            <person name="Walesch S."/>
            <person name="Walt C."/>
            <person name="Boldt J."/>
            <person name="Bunk B."/>
            <person name="Haeckl F.J.F.P.J."/>
            <person name="Gunesch A.P."/>
            <person name="Birkelbach J."/>
            <person name="Nuebel U."/>
            <person name="Pietschmann T."/>
            <person name="Bach T."/>
            <person name="Mueller R."/>
        </authorList>
    </citation>
    <scope>NUCLEOTIDE SEQUENCE</scope>
    <source>
        <strain evidence="2">MSr11367</strain>
    </source>
</reference>
<accession>A0ABZ2KTD5</accession>
<evidence type="ECO:0000256" key="1">
    <source>
        <dbReference type="SAM" id="Phobius"/>
    </source>
</evidence>
<sequence length="281" mass="30611">MRASLARVAHHARTSQAPPEAESERFWYGVAQPFLGLRVLWQQPLLRKRAIAPALLVLAVAAIGVMSKRDPAPHHVLVRYYAAIAGLASLPSVLFANTYERLAADASHVFGFGEATPLLSRFSSRIVRMVQAAILVALGAAPFLFVVRTVPLAGDVLAFVASGAWSVHWIVVEALDGARVVQPHEGEPLLPWFAAWTAFPIWESTPAFCRRIVHKFGRVLTRLSKPWGEEITLVARHPWLAVGFGLATAVLLAVPIANLFLRSAVLVGAVHLRGQLAQREA</sequence>
<dbReference type="Proteomes" id="UP001374803">
    <property type="component" value="Chromosome"/>
</dbReference>
<gene>
    <name evidence="2" type="ORF">LVJ94_27055</name>
</gene>
<feature type="transmembrane region" description="Helical" evidence="1">
    <location>
        <begin position="50"/>
        <end position="66"/>
    </location>
</feature>
<organism evidence="2 3">
    <name type="scientific">Pendulispora rubella</name>
    <dbReference type="NCBI Taxonomy" id="2741070"/>
    <lineage>
        <taxon>Bacteria</taxon>
        <taxon>Pseudomonadati</taxon>
        <taxon>Myxococcota</taxon>
        <taxon>Myxococcia</taxon>
        <taxon>Myxococcales</taxon>
        <taxon>Sorangiineae</taxon>
        <taxon>Pendulisporaceae</taxon>
        <taxon>Pendulispora</taxon>
    </lineage>
</organism>
<keyword evidence="1" id="KW-1133">Transmembrane helix</keyword>